<keyword evidence="2" id="KW-1185">Reference proteome</keyword>
<dbReference type="SUPFAM" id="SSF49464">
    <property type="entry name" value="Carboxypeptidase regulatory domain-like"/>
    <property type="match status" value="1"/>
</dbReference>
<reference evidence="1 2" key="1">
    <citation type="submission" date="2021-03" db="EMBL/GenBank/DDBJ databases">
        <title>Gelidibacter sp. nov., isolated from costal sediment.</title>
        <authorList>
            <person name="Lun K.-Y."/>
        </authorList>
    </citation>
    <scope>NUCLEOTIDE SEQUENCE [LARGE SCALE GENOMIC DNA]</scope>
    <source>
        <strain evidence="1 2">DF109</strain>
    </source>
</reference>
<dbReference type="SUPFAM" id="SSF56935">
    <property type="entry name" value="Porins"/>
    <property type="match status" value="1"/>
</dbReference>
<proteinExistence type="predicted"/>
<gene>
    <name evidence="1" type="ORF">J4051_13180</name>
</gene>
<sequence length="890" mass="101930">MKIFLLKSQKFYCLIVLLLLGNFMCGQTIKGRVTDTLENPIAYVNVILRDSLNKQIITYTTTDEQGKYEITIEKVGKYVISFNALSYQPKSEKIILEKHDFTRNVKLQEQATELNEVVIQTEKAIVVKKDTIILTVGAFLKGNETTVEDLLKNLPGFHVEADGTVKIGNQEIEKVMVDGDDFLKKGYQLLTKNLNADVVEKVEIYQKYSNNRLLKDIENSHKVAVNLKLKKDRKIDWFGNASLAYGLTTTNKYQVRANAMRFGEVGKHYFLTNLNNVGAFSGGESSIYVSASDLNEVGAIGNMEVARNLISLDAYELSLKKSRFNLNNQELLSLNSIFKINEKMKIKTNGLFSWDEKTFEQQSIQNYTTSSISFTNRESNLINKNLFSGSGAIDFDYDISQNELLEIDATYKRGNEDSKSRLEFNSVPIHQFLSDHNERLMYKTIYTNKLATKKVLALSGVYIYDKKPQNYTLDTVVFDDLFPDVDATSARQFSNNQMNFTGFEAHLLDRKKKDDLLELKIGFTNRIDFLTSNLDVIGSNGDESISEFKNDLKYTVGKLYANAKYKIKFGNYALNTKLDFNQLFNKFESYGNEESQSPFFASPSLSMSYEFNENNNLSLSYNNNFTNASLLQVFDNYVLTNNKDFLRGGAGSSQVNSSGLTLGYSLGRWTKSFFARARISYLKSHDFFSTNTIIDPDYSLTNIIRINDSETLLGDVTIDRYLKFMSSNLKLNFSFFKSDFKNSVNDSELRLVENTSYEYGFELRSAFDGLFNYNLGAKWNSSVVKTTSRFSNTNNTSFIDLNFNFNQNFNAEIQSERYYFGNFDTHKSFYFLDFETKYKMKKNNVTFTLTGKNLLNVKTFRESFISDIGTFSTSYRLMPRFLLLGVDFSF</sequence>
<comment type="caution">
    <text evidence="1">The sequence shown here is derived from an EMBL/GenBank/DDBJ whole genome shotgun (WGS) entry which is preliminary data.</text>
</comment>
<dbReference type="EMBL" id="JAGEVG010000015">
    <property type="protein sequence ID" value="MBO3099228.1"/>
    <property type="molecule type" value="Genomic_DNA"/>
</dbReference>
<evidence type="ECO:0000313" key="1">
    <source>
        <dbReference type="EMBL" id="MBO3099228.1"/>
    </source>
</evidence>
<dbReference type="Pfam" id="PF13715">
    <property type="entry name" value="CarbopepD_reg_2"/>
    <property type="match status" value="1"/>
</dbReference>
<dbReference type="Gene3D" id="2.60.40.1120">
    <property type="entry name" value="Carboxypeptidase-like, regulatory domain"/>
    <property type="match status" value="1"/>
</dbReference>
<dbReference type="InterPro" id="IPR008969">
    <property type="entry name" value="CarboxyPept-like_regulatory"/>
</dbReference>
<dbReference type="Proteomes" id="UP000681315">
    <property type="component" value="Unassembled WGS sequence"/>
</dbReference>
<protein>
    <submittedName>
        <fullName evidence="1">Carboxypeptidase-like regulatory domain-containing protein</fullName>
    </submittedName>
</protein>
<name>A0ABS3SU50_9FLAO</name>
<evidence type="ECO:0000313" key="2">
    <source>
        <dbReference type="Proteomes" id="UP000681315"/>
    </source>
</evidence>
<dbReference type="RefSeq" id="WP_208234345.1">
    <property type="nucleotide sequence ID" value="NZ_JAGEVG010000015.1"/>
</dbReference>
<organism evidence="1 2">
    <name type="scientific">Gelidibacter pelagius</name>
    <dbReference type="NCBI Taxonomy" id="2819985"/>
    <lineage>
        <taxon>Bacteria</taxon>
        <taxon>Pseudomonadati</taxon>
        <taxon>Bacteroidota</taxon>
        <taxon>Flavobacteriia</taxon>
        <taxon>Flavobacteriales</taxon>
        <taxon>Flavobacteriaceae</taxon>
        <taxon>Gelidibacter</taxon>
    </lineage>
</organism>
<accession>A0ABS3SU50</accession>